<dbReference type="Pfam" id="PF05685">
    <property type="entry name" value="Uma2"/>
    <property type="match status" value="1"/>
</dbReference>
<dbReference type="EMBL" id="CAJVPV010010963">
    <property type="protein sequence ID" value="CAG8656564.1"/>
    <property type="molecule type" value="Genomic_DNA"/>
</dbReference>
<feature type="domain" description="Putative restriction endonuclease" evidence="1">
    <location>
        <begin position="27"/>
        <end position="132"/>
    </location>
</feature>
<organism evidence="2 3">
    <name type="scientific">Acaulospora morrowiae</name>
    <dbReference type="NCBI Taxonomy" id="94023"/>
    <lineage>
        <taxon>Eukaryota</taxon>
        <taxon>Fungi</taxon>
        <taxon>Fungi incertae sedis</taxon>
        <taxon>Mucoromycota</taxon>
        <taxon>Glomeromycotina</taxon>
        <taxon>Glomeromycetes</taxon>
        <taxon>Diversisporales</taxon>
        <taxon>Acaulosporaceae</taxon>
        <taxon>Acaulospora</taxon>
    </lineage>
</organism>
<proteinExistence type="predicted"/>
<accession>A0A9N9H688</accession>
<comment type="caution">
    <text evidence="2">The sequence shown here is derived from an EMBL/GenBank/DDBJ whole genome shotgun (WGS) entry which is preliminary data.</text>
</comment>
<dbReference type="InterPro" id="IPR012296">
    <property type="entry name" value="Nuclease_put_TT1808"/>
</dbReference>
<dbReference type="AlphaFoldDB" id="A0A9N9H688"/>
<evidence type="ECO:0000313" key="3">
    <source>
        <dbReference type="Proteomes" id="UP000789342"/>
    </source>
</evidence>
<keyword evidence="3" id="KW-1185">Reference proteome</keyword>
<evidence type="ECO:0000259" key="1">
    <source>
        <dbReference type="Pfam" id="PF05685"/>
    </source>
</evidence>
<reference evidence="2" key="1">
    <citation type="submission" date="2021-06" db="EMBL/GenBank/DDBJ databases">
        <authorList>
            <person name="Kallberg Y."/>
            <person name="Tangrot J."/>
            <person name="Rosling A."/>
        </authorList>
    </citation>
    <scope>NUCLEOTIDE SEQUENCE</scope>
    <source>
        <strain evidence="2">CL551</strain>
    </source>
</reference>
<dbReference type="SUPFAM" id="SSF52980">
    <property type="entry name" value="Restriction endonuclease-like"/>
    <property type="match status" value="1"/>
</dbReference>
<dbReference type="Gene3D" id="3.90.1570.10">
    <property type="entry name" value="tt1808, chain A"/>
    <property type="match status" value="1"/>
</dbReference>
<sequence>MPSYLPQLIIPNCDHKLFEEIALANPNSFYRMNLIQGQLEIMPPQPVHNDTDQREVNIIIEIGNWCRANDNLVGHYGGSQGAYTLNTGDILGPEASVVLSARWNALSTNDRRQAYPPVAPNFIVELRSMSNSP</sequence>
<name>A0A9N9H688_9GLOM</name>
<protein>
    <submittedName>
        <fullName evidence="2">11718_t:CDS:1</fullName>
    </submittedName>
</protein>
<dbReference type="InterPro" id="IPR011335">
    <property type="entry name" value="Restrct_endonuc-II-like"/>
</dbReference>
<dbReference type="GO" id="GO:0006302">
    <property type="term" value="P:double-strand break repair"/>
    <property type="evidence" value="ECO:0007669"/>
    <property type="project" value="UniProtKB-ARBA"/>
</dbReference>
<evidence type="ECO:0000313" key="2">
    <source>
        <dbReference type="EMBL" id="CAG8656564.1"/>
    </source>
</evidence>
<dbReference type="InterPro" id="IPR008538">
    <property type="entry name" value="Uma2"/>
</dbReference>
<dbReference type="Proteomes" id="UP000789342">
    <property type="component" value="Unassembled WGS sequence"/>
</dbReference>
<dbReference type="OrthoDB" id="2305086at2759"/>
<feature type="non-terminal residue" evidence="2">
    <location>
        <position position="133"/>
    </location>
</feature>
<gene>
    <name evidence="2" type="ORF">AMORRO_LOCUS10216</name>
</gene>